<keyword evidence="1" id="KW-0812">Transmembrane</keyword>
<reference evidence="2" key="1">
    <citation type="journal article" date="2021" name="Open Biol.">
        <title>Shared evolutionary footprints suggest mitochondrial oxidative damage underlies multiple complex I losses in fungi.</title>
        <authorList>
            <person name="Schikora-Tamarit M.A."/>
            <person name="Marcet-Houben M."/>
            <person name="Nosek J."/>
            <person name="Gabaldon T."/>
        </authorList>
    </citation>
    <scope>NUCLEOTIDE SEQUENCE</scope>
    <source>
        <strain evidence="2">CBS2887</strain>
    </source>
</reference>
<name>A0A9P8QH97_WICPI</name>
<keyword evidence="1" id="KW-0472">Membrane</keyword>
<accession>A0A9P8QH97</accession>
<organism evidence="2 3">
    <name type="scientific">Wickerhamomyces pijperi</name>
    <name type="common">Yeast</name>
    <name type="synonym">Pichia pijperi</name>
    <dbReference type="NCBI Taxonomy" id="599730"/>
    <lineage>
        <taxon>Eukaryota</taxon>
        <taxon>Fungi</taxon>
        <taxon>Dikarya</taxon>
        <taxon>Ascomycota</taxon>
        <taxon>Saccharomycotina</taxon>
        <taxon>Saccharomycetes</taxon>
        <taxon>Phaffomycetales</taxon>
        <taxon>Wickerhamomycetaceae</taxon>
        <taxon>Wickerhamomyces</taxon>
    </lineage>
</organism>
<keyword evidence="1" id="KW-1133">Transmembrane helix</keyword>
<dbReference type="EMBL" id="JAEUBG010000168">
    <property type="protein sequence ID" value="KAH3688754.1"/>
    <property type="molecule type" value="Genomic_DNA"/>
</dbReference>
<feature type="transmembrane region" description="Helical" evidence="1">
    <location>
        <begin position="63"/>
        <end position="91"/>
    </location>
</feature>
<evidence type="ECO:0000313" key="3">
    <source>
        <dbReference type="Proteomes" id="UP000774326"/>
    </source>
</evidence>
<dbReference type="AlphaFoldDB" id="A0A9P8QH97"/>
<protein>
    <submittedName>
        <fullName evidence="2">Uncharacterized protein</fullName>
    </submittedName>
</protein>
<keyword evidence="3" id="KW-1185">Reference proteome</keyword>
<evidence type="ECO:0000313" key="2">
    <source>
        <dbReference type="EMBL" id="KAH3688754.1"/>
    </source>
</evidence>
<proteinExistence type="predicted"/>
<comment type="caution">
    <text evidence="2">The sequence shown here is derived from an EMBL/GenBank/DDBJ whole genome shotgun (WGS) entry which is preliminary data.</text>
</comment>
<gene>
    <name evidence="2" type="ORF">WICPIJ_000261</name>
</gene>
<reference evidence="2" key="2">
    <citation type="submission" date="2021-01" db="EMBL/GenBank/DDBJ databases">
        <authorList>
            <person name="Schikora-Tamarit M.A."/>
        </authorList>
    </citation>
    <scope>NUCLEOTIDE SEQUENCE</scope>
    <source>
        <strain evidence="2">CBS2887</strain>
    </source>
</reference>
<sequence>MAFATSHLASILSNLSEFIVPSKIALKLIESLVLIRNFKYLKMNSPSLPNQEGFIPRLNTLTAYLVLSFMSSILAFSTKRWCVTVVFFLRASAKTSLVPARPFNLLVLLISSQWVNVMILADLASSWLILASS</sequence>
<evidence type="ECO:0000256" key="1">
    <source>
        <dbReference type="SAM" id="Phobius"/>
    </source>
</evidence>
<dbReference type="Proteomes" id="UP000774326">
    <property type="component" value="Unassembled WGS sequence"/>
</dbReference>
<feature type="transmembrane region" description="Helical" evidence="1">
    <location>
        <begin position="103"/>
        <end position="130"/>
    </location>
</feature>